<dbReference type="Proteomes" id="UP000434957">
    <property type="component" value="Unassembled WGS sequence"/>
</dbReference>
<comment type="caution">
    <text evidence="4">The sequence shown here is derived from an EMBL/GenBank/DDBJ whole genome shotgun (WGS) entry which is preliminary data.</text>
</comment>
<dbReference type="Proteomes" id="UP000435112">
    <property type="component" value="Unassembled WGS sequence"/>
</dbReference>
<keyword evidence="6" id="KW-1185">Reference proteome</keyword>
<reference evidence="4 6" key="1">
    <citation type="submission" date="2018-08" db="EMBL/GenBank/DDBJ databases">
        <title>Genomic investigation of the strawberry pathogen Phytophthora fragariae indicates pathogenicity is determined by transcriptional variation in three key races.</title>
        <authorList>
            <person name="Adams T.M."/>
            <person name="Armitage A.D."/>
            <person name="Sobczyk M.K."/>
            <person name="Bates H.J."/>
            <person name="Dunwell J.M."/>
            <person name="Nellist C.F."/>
            <person name="Harrison R.J."/>
        </authorList>
    </citation>
    <scope>NUCLEOTIDE SEQUENCE [LARGE SCALE GENOMIC DNA]</scope>
    <source>
        <strain evidence="3 5">SCRP249</strain>
        <strain evidence="2 7">SCRP324</strain>
        <strain evidence="4 6">SCRP333</strain>
    </source>
</reference>
<organism evidence="4 6">
    <name type="scientific">Phytophthora rubi</name>
    <dbReference type="NCBI Taxonomy" id="129364"/>
    <lineage>
        <taxon>Eukaryota</taxon>
        <taxon>Sar</taxon>
        <taxon>Stramenopiles</taxon>
        <taxon>Oomycota</taxon>
        <taxon>Peronosporomycetes</taxon>
        <taxon>Peronosporales</taxon>
        <taxon>Peronosporaceae</taxon>
        <taxon>Phytophthora</taxon>
    </lineage>
</organism>
<sequence length="55" mass="6329">FVERAEALGKSHQVQGLVADLREKEKLKALEKRPEEEEDDDDEEEKDSEGEEAML</sequence>
<feature type="region of interest" description="Disordered" evidence="1">
    <location>
        <begin position="28"/>
        <end position="55"/>
    </location>
</feature>
<accession>A0A6A4BWX6</accession>
<evidence type="ECO:0000313" key="6">
    <source>
        <dbReference type="Proteomes" id="UP000434957"/>
    </source>
</evidence>
<gene>
    <name evidence="3" type="ORF">PR001_g26924</name>
    <name evidence="2" type="ORF">PR002_g27060</name>
    <name evidence="4" type="ORF">PR003_g28098</name>
</gene>
<feature type="compositionally biased region" description="Acidic residues" evidence="1">
    <location>
        <begin position="36"/>
        <end position="55"/>
    </location>
</feature>
<dbReference type="AlphaFoldDB" id="A0A6A4BWX6"/>
<evidence type="ECO:0000313" key="7">
    <source>
        <dbReference type="Proteomes" id="UP000435112"/>
    </source>
</evidence>
<dbReference type="EMBL" id="QXFV01004159">
    <property type="protein sequence ID" value="KAE8971327.1"/>
    <property type="molecule type" value="Genomic_DNA"/>
</dbReference>
<evidence type="ECO:0000313" key="2">
    <source>
        <dbReference type="EMBL" id="KAE8970624.1"/>
    </source>
</evidence>
<dbReference type="EMBL" id="QXFU01004116">
    <property type="protein sequence ID" value="KAE8970624.1"/>
    <property type="molecule type" value="Genomic_DNA"/>
</dbReference>
<dbReference type="EMBL" id="QXFT01004152">
    <property type="protein sequence ID" value="KAE9279917.1"/>
    <property type="molecule type" value="Genomic_DNA"/>
</dbReference>
<feature type="non-terminal residue" evidence="4">
    <location>
        <position position="1"/>
    </location>
</feature>
<name>A0A6A4BWX6_9STRA</name>
<evidence type="ECO:0000256" key="1">
    <source>
        <dbReference type="SAM" id="MobiDB-lite"/>
    </source>
</evidence>
<evidence type="ECO:0000313" key="3">
    <source>
        <dbReference type="EMBL" id="KAE8971327.1"/>
    </source>
</evidence>
<evidence type="ECO:0000313" key="4">
    <source>
        <dbReference type="EMBL" id="KAE9279917.1"/>
    </source>
</evidence>
<protein>
    <submittedName>
        <fullName evidence="4">Uncharacterized protein</fullName>
    </submittedName>
</protein>
<proteinExistence type="predicted"/>
<evidence type="ECO:0000313" key="5">
    <source>
        <dbReference type="Proteomes" id="UP000429607"/>
    </source>
</evidence>
<dbReference type="Proteomes" id="UP000429607">
    <property type="component" value="Unassembled WGS sequence"/>
</dbReference>